<evidence type="ECO:0000256" key="1">
    <source>
        <dbReference type="SAM" id="SignalP"/>
    </source>
</evidence>
<evidence type="ECO:0000313" key="3">
    <source>
        <dbReference type="Proteomes" id="UP000682802"/>
    </source>
</evidence>
<accession>A0ABX8H0F2</accession>
<reference evidence="2 3" key="1">
    <citation type="submission" date="2021-05" db="EMBL/GenBank/DDBJ databases">
        <title>Comparative genomic studies on the polysaccharide-degrading batcterial strains of the Flammeovirga genus.</title>
        <authorList>
            <person name="Zewei F."/>
            <person name="Zheng Z."/>
            <person name="Yu L."/>
            <person name="Ruyue G."/>
            <person name="Yanhong M."/>
            <person name="Yuanyuan C."/>
            <person name="Jingyan G."/>
            <person name="Wenjun H."/>
        </authorList>
    </citation>
    <scope>NUCLEOTIDE SEQUENCE [LARGE SCALE GENOMIC DNA]</scope>
    <source>
        <strain evidence="2 3">YS10</strain>
    </source>
</reference>
<name>A0ABX8H0F2_9BACT</name>
<keyword evidence="3" id="KW-1185">Reference proteome</keyword>
<feature type="chain" id="PRO_5045698603" description="Lipocalin-like domain-containing protein" evidence="1">
    <location>
        <begin position="23"/>
        <end position="136"/>
    </location>
</feature>
<evidence type="ECO:0000313" key="2">
    <source>
        <dbReference type="EMBL" id="QWG09077.1"/>
    </source>
</evidence>
<proteinExistence type="predicted"/>
<keyword evidence="1" id="KW-0732">Signal</keyword>
<protein>
    <recommendedName>
        <fullName evidence="4">Lipocalin-like domain-containing protein</fullName>
    </recommendedName>
</protein>
<organism evidence="2 3">
    <name type="scientific">Flammeovirga kamogawensis</name>
    <dbReference type="NCBI Taxonomy" id="373891"/>
    <lineage>
        <taxon>Bacteria</taxon>
        <taxon>Pseudomonadati</taxon>
        <taxon>Bacteroidota</taxon>
        <taxon>Cytophagia</taxon>
        <taxon>Cytophagales</taxon>
        <taxon>Flammeovirgaceae</taxon>
        <taxon>Flammeovirga</taxon>
    </lineage>
</organism>
<gene>
    <name evidence="2" type="ORF">KM029_09065</name>
</gene>
<sequence length="136" mass="15487">MKKYLTLIALFITFLVSNVASASEPLEDGTGFTGKWHLEVVDYLNEGRTISGDEMFGSAQYQIFDKDGKFIQIGPEGKRKGKYTFDLTQEKLIIDTKVKGSKEQITFQVINKKENTYVLEYISGDTIMLLHFTKKD</sequence>
<dbReference type="Proteomes" id="UP000682802">
    <property type="component" value="Chromosome 1"/>
</dbReference>
<dbReference type="RefSeq" id="WP_144072981.1">
    <property type="nucleotide sequence ID" value="NZ_CP076128.1"/>
</dbReference>
<evidence type="ECO:0008006" key="4">
    <source>
        <dbReference type="Google" id="ProtNLM"/>
    </source>
</evidence>
<dbReference type="EMBL" id="CP076128">
    <property type="protein sequence ID" value="QWG09077.1"/>
    <property type="molecule type" value="Genomic_DNA"/>
</dbReference>
<feature type="signal peptide" evidence="1">
    <location>
        <begin position="1"/>
        <end position="22"/>
    </location>
</feature>